<feature type="transmembrane region" description="Helical" evidence="1">
    <location>
        <begin position="171"/>
        <end position="192"/>
    </location>
</feature>
<dbReference type="AlphaFoldDB" id="A0A6I2F6Q5"/>
<feature type="transmembrane region" description="Helical" evidence="1">
    <location>
        <begin position="82"/>
        <end position="102"/>
    </location>
</feature>
<reference evidence="2 3" key="1">
    <citation type="submission" date="2019-10" db="EMBL/GenBank/DDBJ databases">
        <authorList>
            <person name="Nie G."/>
            <person name="Ming H."/>
            <person name="Yi B."/>
        </authorList>
    </citation>
    <scope>NUCLEOTIDE SEQUENCE [LARGE SCALE GENOMIC DNA]</scope>
    <source>
        <strain evidence="2 3">CFH 90414</strain>
    </source>
</reference>
<evidence type="ECO:0000313" key="3">
    <source>
        <dbReference type="Proteomes" id="UP000431080"/>
    </source>
</evidence>
<evidence type="ECO:0000256" key="1">
    <source>
        <dbReference type="SAM" id="Phobius"/>
    </source>
</evidence>
<evidence type="ECO:0000313" key="2">
    <source>
        <dbReference type="EMBL" id="MRG60422.1"/>
    </source>
</evidence>
<dbReference type="RefSeq" id="WP_153684886.1">
    <property type="nucleotide sequence ID" value="NZ_WJIF01000006.1"/>
</dbReference>
<proteinExistence type="predicted"/>
<sequence length="382" mass="40146">MTRVLRLSQQAIDPLGAITSMGITWIGAGLAGVIPIVTAIAHADEMVNPAASVVGVVFAIMASVAAAAGVAPSRAPFTSERLALVTTLALVAAIAEYVSTAGRNRFVYDDYGPAIIGILLLSLAPFCTWVSLAAAGVFSSGVLSVLVLGVARSTATSAPLPAYLIVNAAGVLAFTAAAVAYSVTVVGGILAWQREANREALRRDRERDAGVDARSPMSRVSMLRREVLPFLAQVMTSDRISVQDADRARELAEELRRALRAGIDSTWLDDLAASLVAPGGASVQVIDPGADARHFIDDQRTAVTALLSWLAGGDRASSITVRTERDTGDAGGRLVVEAERGRESISRREFERFAAVARSVGLGTKTDFADDRVRVELAYAAE</sequence>
<name>A0A6I2F6Q5_9MICO</name>
<comment type="caution">
    <text evidence="2">The sequence shown here is derived from an EMBL/GenBank/DDBJ whole genome shotgun (WGS) entry which is preliminary data.</text>
</comment>
<dbReference type="Proteomes" id="UP000431080">
    <property type="component" value="Unassembled WGS sequence"/>
</dbReference>
<dbReference type="EMBL" id="WJIF01000006">
    <property type="protein sequence ID" value="MRG60422.1"/>
    <property type="molecule type" value="Genomic_DNA"/>
</dbReference>
<protein>
    <submittedName>
        <fullName evidence="2">Uncharacterized protein</fullName>
    </submittedName>
</protein>
<organism evidence="2 3">
    <name type="scientific">Agromyces agglutinans</name>
    <dbReference type="NCBI Taxonomy" id="2662258"/>
    <lineage>
        <taxon>Bacteria</taxon>
        <taxon>Bacillati</taxon>
        <taxon>Actinomycetota</taxon>
        <taxon>Actinomycetes</taxon>
        <taxon>Micrococcales</taxon>
        <taxon>Microbacteriaceae</taxon>
        <taxon>Agromyces</taxon>
    </lineage>
</organism>
<keyword evidence="1" id="KW-0472">Membrane</keyword>
<gene>
    <name evidence="2" type="ORF">GE115_11175</name>
</gene>
<feature type="transmembrane region" description="Helical" evidence="1">
    <location>
        <begin position="21"/>
        <end position="43"/>
    </location>
</feature>
<keyword evidence="3" id="KW-1185">Reference proteome</keyword>
<feature type="transmembrane region" description="Helical" evidence="1">
    <location>
        <begin position="49"/>
        <end position="70"/>
    </location>
</feature>
<keyword evidence="1" id="KW-0812">Transmembrane</keyword>
<feature type="transmembrane region" description="Helical" evidence="1">
    <location>
        <begin position="114"/>
        <end position="138"/>
    </location>
</feature>
<keyword evidence="1" id="KW-1133">Transmembrane helix</keyword>
<accession>A0A6I2F6Q5</accession>